<evidence type="ECO:0000313" key="2">
    <source>
        <dbReference type="EMBL" id="NEE12638.1"/>
    </source>
</evidence>
<dbReference type="AlphaFoldDB" id="A0A6G3X499"/>
<keyword evidence="1" id="KW-1133">Transmembrane helix</keyword>
<feature type="transmembrane region" description="Helical" evidence="1">
    <location>
        <begin position="160"/>
        <end position="178"/>
    </location>
</feature>
<comment type="caution">
    <text evidence="2">The sequence shown here is derived from an EMBL/GenBank/DDBJ whole genome shotgun (WGS) entry which is preliminary data.</text>
</comment>
<gene>
    <name evidence="2" type="ORF">G3M58_40060</name>
</gene>
<feature type="transmembrane region" description="Helical" evidence="1">
    <location>
        <begin position="29"/>
        <end position="50"/>
    </location>
</feature>
<name>A0A6G3X499_9ACTN</name>
<keyword evidence="1" id="KW-0472">Membrane</keyword>
<accession>A0A6G3X499</accession>
<keyword evidence="1" id="KW-0812">Transmembrane</keyword>
<proteinExistence type="predicted"/>
<dbReference type="EMBL" id="JAAGMN010004194">
    <property type="protein sequence ID" value="NEE12638.1"/>
    <property type="molecule type" value="Genomic_DNA"/>
</dbReference>
<organism evidence="2">
    <name type="scientific">Streptomyces sp. SID7499</name>
    <dbReference type="NCBI Taxonomy" id="2706086"/>
    <lineage>
        <taxon>Bacteria</taxon>
        <taxon>Bacillati</taxon>
        <taxon>Actinomycetota</taxon>
        <taxon>Actinomycetes</taxon>
        <taxon>Kitasatosporales</taxon>
        <taxon>Streptomycetaceae</taxon>
        <taxon>Streptomyces</taxon>
    </lineage>
</organism>
<protein>
    <submittedName>
        <fullName evidence="2">Uncharacterized protein</fullName>
    </submittedName>
</protein>
<evidence type="ECO:0000256" key="1">
    <source>
        <dbReference type="SAM" id="Phobius"/>
    </source>
</evidence>
<feature type="transmembrane region" description="Helical" evidence="1">
    <location>
        <begin position="56"/>
        <end position="75"/>
    </location>
</feature>
<feature type="transmembrane region" description="Helical" evidence="1">
    <location>
        <begin position="184"/>
        <end position="205"/>
    </location>
</feature>
<dbReference type="Pfam" id="PF18159">
    <property type="entry name" value="S_4TM"/>
    <property type="match status" value="1"/>
</dbReference>
<sequence>MSISRRQNDEALQKILRAGESSHARARQLAALHMSISFLLAAGAVLGVFVTSIQEALTVAGLLWALVYSAGASSWTEREFCRAAQLQEAFDTQLYGLPWNEILAGSVPSADEVSRLARRYKGSPERLRDYYEIPELPRPLDVLSCILQNLAWGARVRRRFAVTVQGAVVLWVTAGVLVGVVTGAALLSVLVNWFVPSLGLLLLGVDTYRTQRDTAAVREHARSVILPRMREYAEAGMPPTATRDLLVLARQAQDALLRTRLRQARVPNWFFNAYLDSDRADFAAAMDEVSSWLLRPPPPT</sequence>
<dbReference type="InterPro" id="IPR049920">
    <property type="entry name" value="IK1_05631-like"/>
</dbReference>
<reference evidence="2" key="1">
    <citation type="submission" date="2020-01" db="EMBL/GenBank/DDBJ databases">
        <title>Insect and environment-associated Actinomycetes.</title>
        <authorList>
            <person name="Currrie C."/>
            <person name="Chevrette M."/>
            <person name="Carlson C."/>
            <person name="Stubbendieck R."/>
            <person name="Wendt-Pienkowski E."/>
        </authorList>
    </citation>
    <scope>NUCLEOTIDE SEQUENCE</scope>
    <source>
        <strain evidence="2">SID7499</strain>
    </source>
</reference>